<dbReference type="SUPFAM" id="SSF109604">
    <property type="entry name" value="HD-domain/PDEase-like"/>
    <property type="match status" value="1"/>
</dbReference>
<dbReference type="AlphaFoldDB" id="A0A1E1K3T6"/>
<evidence type="ECO:0008006" key="3">
    <source>
        <dbReference type="Google" id="ProtNLM"/>
    </source>
</evidence>
<evidence type="ECO:0000313" key="1">
    <source>
        <dbReference type="EMBL" id="CZS92765.1"/>
    </source>
</evidence>
<dbReference type="PANTHER" id="PTHR33594:SF1">
    <property type="entry name" value="HD_PDEASE DOMAIN-CONTAINING PROTEIN"/>
    <property type="match status" value="1"/>
</dbReference>
<sequence length="192" mass="21698">MADNANWICKVRSNVETYMNKLNGYHDFNHIKRVVGLAHLIRSSIASPPTSETPTSTQKLDPTLITLGALLQDIEDSKYLEKGQDPTIRIRDLLLSFGANAELAEKVQTICLGVSWNSEKKDSIYDMHAGIEMMDLKLFELEETMETEDGKKMALEATARMNFFREWWAEEVDVEEIGAVVLEEAVKIEDSA</sequence>
<dbReference type="PANTHER" id="PTHR33594">
    <property type="entry name" value="SUPERFAMILY HYDROLASE, PUTATIVE (AFU_ORTHOLOGUE AFUA_1G03035)-RELATED"/>
    <property type="match status" value="1"/>
</dbReference>
<accession>A0A1E1K3T6</accession>
<proteinExistence type="predicted"/>
<dbReference type="Gene3D" id="1.10.3210.50">
    <property type="match status" value="1"/>
</dbReference>
<dbReference type="Gene3D" id="1.10.472.50">
    <property type="entry name" value="HD-domain/PDEase-like"/>
    <property type="match status" value="1"/>
</dbReference>
<organism evidence="1 2">
    <name type="scientific">Rhynchosporium agropyri</name>
    <dbReference type="NCBI Taxonomy" id="914238"/>
    <lineage>
        <taxon>Eukaryota</taxon>
        <taxon>Fungi</taxon>
        <taxon>Dikarya</taxon>
        <taxon>Ascomycota</taxon>
        <taxon>Pezizomycotina</taxon>
        <taxon>Leotiomycetes</taxon>
        <taxon>Helotiales</taxon>
        <taxon>Ploettnerulaceae</taxon>
        <taxon>Rhynchosporium</taxon>
    </lineage>
</organism>
<dbReference type="OrthoDB" id="16547at2759"/>
<dbReference type="Proteomes" id="UP000178912">
    <property type="component" value="Unassembled WGS sequence"/>
</dbReference>
<protein>
    <recommendedName>
        <fullName evidence="3">HD domain-containing protein</fullName>
    </recommendedName>
</protein>
<name>A0A1E1K3T6_9HELO</name>
<keyword evidence="2" id="KW-1185">Reference proteome</keyword>
<evidence type="ECO:0000313" key="2">
    <source>
        <dbReference type="Proteomes" id="UP000178912"/>
    </source>
</evidence>
<reference evidence="2" key="1">
    <citation type="submission" date="2016-03" db="EMBL/GenBank/DDBJ databases">
        <authorList>
            <person name="Guldener U."/>
        </authorList>
    </citation>
    <scope>NUCLEOTIDE SEQUENCE [LARGE SCALE GENOMIC DNA]</scope>
    <source>
        <strain evidence="2">04CH-RAC-A.6.1</strain>
    </source>
</reference>
<dbReference type="EMBL" id="FJUX01000013">
    <property type="protein sequence ID" value="CZS92765.1"/>
    <property type="molecule type" value="Genomic_DNA"/>
</dbReference>
<gene>
    <name evidence="1" type="ORF">RAG0_03280</name>
</gene>